<evidence type="ECO:0000313" key="8">
    <source>
        <dbReference type="Proteomes" id="UP001589753"/>
    </source>
</evidence>
<feature type="transmembrane region" description="Helical" evidence="5">
    <location>
        <begin position="129"/>
        <end position="147"/>
    </location>
</feature>
<keyword evidence="8" id="KW-1185">Reference proteome</keyword>
<keyword evidence="3 5" id="KW-1133">Transmembrane helix</keyword>
<evidence type="ECO:0000313" key="7">
    <source>
        <dbReference type="EMBL" id="MFB9349179.1"/>
    </source>
</evidence>
<evidence type="ECO:0000256" key="4">
    <source>
        <dbReference type="ARBA" id="ARBA00023136"/>
    </source>
</evidence>
<gene>
    <name evidence="7" type="ORF">ACFFUA_17185</name>
</gene>
<evidence type="ECO:0000256" key="1">
    <source>
        <dbReference type="ARBA" id="ARBA00004141"/>
    </source>
</evidence>
<reference evidence="7 8" key="1">
    <citation type="submission" date="2024-09" db="EMBL/GenBank/DDBJ databases">
        <authorList>
            <person name="Sun Q."/>
            <person name="Mori K."/>
        </authorList>
    </citation>
    <scope>NUCLEOTIDE SEQUENCE [LARGE SCALE GENOMIC DNA]</scope>
    <source>
        <strain evidence="7 8">JCM 9767</strain>
    </source>
</reference>
<evidence type="ECO:0000259" key="6">
    <source>
        <dbReference type="Pfam" id="PF07291"/>
    </source>
</evidence>
<dbReference type="InterPro" id="IPR009908">
    <property type="entry name" value="Methylamine_util_MauE"/>
</dbReference>
<dbReference type="RefSeq" id="WP_380956117.1">
    <property type="nucleotide sequence ID" value="NZ_JBHMDI010000041.1"/>
</dbReference>
<feature type="transmembrane region" description="Helical" evidence="5">
    <location>
        <begin position="85"/>
        <end position="109"/>
    </location>
</feature>
<keyword evidence="2 5" id="KW-0812">Transmembrane</keyword>
<dbReference type="Proteomes" id="UP001589753">
    <property type="component" value="Unassembled WGS sequence"/>
</dbReference>
<feature type="domain" description="Methylamine utilisation protein MauE" evidence="6">
    <location>
        <begin position="1"/>
        <end position="144"/>
    </location>
</feature>
<comment type="caution">
    <text evidence="7">The sequence shown here is derived from an EMBL/GenBank/DDBJ whole genome shotgun (WGS) entry which is preliminary data.</text>
</comment>
<organism evidence="7 8">
    <name type="scientific">Streptomyces heliomycini</name>
    <dbReference type="NCBI Taxonomy" id="284032"/>
    <lineage>
        <taxon>Bacteria</taxon>
        <taxon>Bacillati</taxon>
        <taxon>Actinomycetota</taxon>
        <taxon>Actinomycetes</taxon>
        <taxon>Kitasatosporales</taxon>
        <taxon>Streptomycetaceae</taxon>
        <taxon>Streptomyces</taxon>
    </lineage>
</organism>
<proteinExistence type="predicted"/>
<evidence type="ECO:0000256" key="2">
    <source>
        <dbReference type="ARBA" id="ARBA00022692"/>
    </source>
</evidence>
<protein>
    <submittedName>
        <fullName evidence="7">MauE/DoxX family redox-associated membrane protein</fullName>
    </submittedName>
</protein>
<dbReference type="Pfam" id="PF07291">
    <property type="entry name" value="MauE"/>
    <property type="match status" value="1"/>
</dbReference>
<feature type="transmembrane region" description="Helical" evidence="5">
    <location>
        <begin position="159"/>
        <end position="176"/>
    </location>
</feature>
<evidence type="ECO:0000256" key="5">
    <source>
        <dbReference type="SAM" id="Phobius"/>
    </source>
</evidence>
<feature type="transmembrane region" description="Helical" evidence="5">
    <location>
        <begin position="50"/>
        <end position="73"/>
    </location>
</feature>
<name>A0ABV5LAH9_9ACTN</name>
<dbReference type="EMBL" id="JBHMDI010000041">
    <property type="protein sequence ID" value="MFB9349179.1"/>
    <property type="molecule type" value="Genomic_DNA"/>
</dbReference>
<sequence>MQYVATGCELLLAVVFLAAVMGKTRNRSAFRAFVGSVRRLNLLSPSRARAAAVMATAAEAMVPALFACALMPVGPLRVQASWFHAAALSLSLALLLAFTAVIALALVNGTQAPCRCFGARGSVLGVRHVIRNLFLVFAAVGGLLGHMTAAESGADGPGVVLAAATGAVLASVFVLFDDLVELFLPTTRPNLPEPVR</sequence>
<keyword evidence="4 5" id="KW-0472">Membrane</keyword>
<evidence type="ECO:0000256" key="3">
    <source>
        <dbReference type="ARBA" id="ARBA00022989"/>
    </source>
</evidence>
<accession>A0ABV5LAH9</accession>
<comment type="subcellular location">
    <subcellularLocation>
        <location evidence="1">Membrane</location>
        <topology evidence="1">Multi-pass membrane protein</topology>
    </subcellularLocation>
</comment>